<proteinExistence type="predicted"/>
<accession>A0A6I4IJQ9</accession>
<dbReference type="AlphaFoldDB" id="A0A6I4IJQ9"/>
<comment type="caution">
    <text evidence="2">The sequence shown here is derived from an EMBL/GenBank/DDBJ whole genome shotgun (WGS) entry which is preliminary data.</text>
</comment>
<dbReference type="OrthoDB" id="1345111at2"/>
<organism evidence="2 3">
    <name type="scientific">Flavobacterium profundi</name>
    <dbReference type="NCBI Taxonomy" id="1774945"/>
    <lineage>
        <taxon>Bacteria</taxon>
        <taxon>Pseudomonadati</taxon>
        <taxon>Bacteroidota</taxon>
        <taxon>Flavobacteriia</taxon>
        <taxon>Flavobacteriales</taxon>
        <taxon>Flavobacteriaceae</taxon>
        <taxon>Flavobacterium</taxon>
    </lineage>
</organism>
<dbReference type="Proteomes" id="UP000431264">
    <property type="component" value="Unassembled WGS sequence"/>
</dbReference>
<name>A0A6I4IJQ9_9FLAO</name>
<evidence type="ECO:0000313" key="3">
    <source>
        <dbReference type="Proteomes" id="UP000431264"/>
    </source>
</evidence>
<dbReference type="RefSeq" id="WP_140996571.1">
    <property type="nucleotide sequence ID" value="NZ_VDCZ01000002.1"/>
</dbReference>
<dbReference type="EMBL" id="WQLW01000002">
    <property type="protein sequence ID" value="MVO08171.1"/>
    <property type="molecule type" value="Genomic_DNA"/>
</dbReference>
<protein>
    <recommendedName>
        <fullName evidence="4">C1q domain-containing protein</fullName>
    </recommendedName>
</protein>
<dbReference type="InterPro" id="IPR008983">
    <property type="entry name" value="Tumour_necrosis_fac-like_dom"/>
</dbReference>
<sequence length="218" mass="23613">MRNFRLLLTVLLLNLFSVHSQVGINLTDPQATLHVDGDVIVETVPKLTTPLTKTLTLNATDNRIEYTDAAKSFVKGLGGSGFTVLGATLLSGWNQISFPTIDFDENSDYNTTNQYFVAPLDGIYNIAVYVKMTSLVSVSDLGVGIFKFSGGTTTLIADESYESLSVTILGIGVNSPPVRSTQTLVKLVAGERIYFGIKSSNLLVFNNADAQFSIFQVK</sequence>
<keyword evidence="3" id="KW-1185">Reference proteome</keyword>
<gene>
    <name evidence="2" type="ORF">GOQ30_03200</name>
</gene>
<dbReference type="SUPFAM" id="SSF49842">
    <property type="entry name" value="TNF-like"/>
    <property type="match status" value="1"/>
</dbReference>
<feature type="signal peptide" evidence="1">
    <location>
        <begin position="1"/>
        <end position="20"/>
    </location>
</feature>
<evidence type="ECO:0000313" key="2">
    <source>
        <dbReference type="EMBL" id="MVO08171.1"/>
    </source>
</evidence>
<keyword evidence="1" id="KW-0732">Signal</keyword>
<dbReference type="Gene3D" id="2.60.120.40">
    <property type="match status" value="1"/>
</dbReference>
<feature type="chain" id="PRO_5026154221" description="C1q domain-containing protein" evidence="1">
    <location>
        <begin position="21"/>
        <end position="218"/>
    </location>
</feature>
<reference evidence="3" key="1">
    <citation type="submission" date="2019-05" db="EMBL/GenBank/DDBJ databases">
        <title>Flavobacterium profundi sp. nov., isolated from a deep-sea seamount.</title>
        <authorList>
            <person name="Zhang D.-C."/>
        </authorList>
    </citation>
    <scope>NUCLEOTIDE SEQUENCE [LARGE SCALE GENOMIC DNA]</scope>
    <source>
        <strain evidence="3">TP390</strain>
    </source>
</reference>
<evidence type="ECO:0008006" key="4">
    <source>
        <dbReference type="Google" id="ProtNLM"/>
    </source>
</evidence>
<evidence type="ECO:0000256" key="1">
    <source>
        <dbReference type="SAM" id="SignalP"/>
    </source>
</evidence>